<dbReference type="Pfam" id="PF00891">
    <property type="entry name" value="Methyltransf_2"/>
    <property type="match status" value="1"/>
</dbReference>
<gene>
    <name evidence="7" type="ORF">K1W69_21785</name>
</gene>
<dbReference type="PIRSF" id="PIRSF005739">
    <property type="entry name" value="O-mtase"/>
    <property type="match status" value="1"/>
</dbReference>
<dbReference type="EMBL" id="JAICBX010000004">
    <property type="protein sequence ID" value="MBW8639841.1"/>
    <property type="molecule type" value="Genomic_DNA"/>
</dbReference>
<organism evidence="7 8">
    <name type="scientific">Flavimaribacter sediminis</name>
    <dbReference type="NCBI Taxonomy" id="2865987"/>
    <lineage>
        <taxon>Bacteria</taxon>
        <taxon>Pseudomonadati</taxon>
        <taxon>Pseudomonadota</taxon>
        <taxon>Alphaproteobacteria</taxon>
        <taxon>Hyphomicrobiales</taxon>
        <taxon>Rhizobiaceae</taxon>
        <taxon>Flavimaribacter</taxon>
    </lineage>
</organism>
<dbReference type="GO" id="GO:0032259">
    <property type="term" value="P:methylation"/>
    <property type="evidence" value="ECO:0007669"/>
    <property type="project" value="UniProtKB-KW"/>
</dbReference>
<evidence type="ECO:0000256" key="4">
    <source>
        <dbReference type="PIRSR" id="PIRSR005739-1"/>
    </source>
</evidence>
<reference evidence="7" key="1">
    <citation type="submission" date="2021-08" db="EMBL/GenBank/DDBJ databases">
        <title>Hoeflea bacterium WL0058 sp. nov., isolated from the sediment.</title>
        <authorList>
            <person name="Wang L."/>
            <person name="Zhang D."/>
        </authorList>
    </citation>
    <scope>NUCLEOTIDE SEQUENCE</scope>
    <source>
        <strain evidence="7">WL0058</strain>
    </source>
</reference>
<sequence>MTNAGPDHIMRVAIGYGVSKALLTAVGLGLYTRLAENPMTLDEIMAEYGLRRRPAMDFLDLLVSVEMLGRDGDGPDARYCNTTTTGAYLDRNKPDYMGGILELWEARNYRFWADIGEAFKTGEPQNESKAAGTPFFQTLYSEPARLEAFMDAMNGSSRHNFEKLAEVFPFEYYKTLSDIGGADGLLSRCVAAKHPHISCTSFDLPNVTEIARKKIAADGLSDRIEAVSGDFFADPLPPADIITMGMILHDWNLEQKKALVKKAYDALPEGGVFIAVEALIDDARRENTFGLFMSLTMLMEFGDRAFDFTGAEFRAWCGEAGFRRFEVIPLVGPSSAAIAYK</sequence>
<protein>
    <submittedName>
        <fullName evidence="7">Methyltransferase</fullName>
    </submittedName>
</protein>
<dbReference type="RefSeq" id="WP_220230543.1">
    <property type="nucleotide sequence ID" value="NZ_JAICBX010000004.1"/>
</dbReference>
<evidence type="ECO:0000256" key="3">
    <source>
        <dbReference type="ARBA" id="ARBA00022691"/>
    </source>
</evidence>
<dbReference type="Proteomes" id="UP001196509">
    <property type="component" value="Unassembled WGS sequence"/>
</dbReference>
<dbReference type="InterPro" id="IPR029063">
    <property type="entry name" value="SAM-dependent_MTases_sf"/>
</dbReference>
<feature type="active site" description="Proton acceptor" evidence="4">
    <location>
        <position position="249"/>
    </location>
</feature>
<dbReference type="InterPro" id="IPR001077">
    <property type="entry name" value="COMT_C"/>
</dbReference>
<feature type="domain" description="O-methyltransferase dimerisation" evidence="6">
    <location>
        <begin position="11"/>
        <end position="89"/>
    </location>
</feature>
<dbReference type="InterPro" id="IPR036390">
    <property type="entry name" value="WH_DNA-bd_sf"/>
</dbReference>
<keyword evidence="2" id="KW-0808">Transferase</keyword>
<dbReference type="PROSITE" id="PS51683">
    <property type="entry name" value="SAM_OMT_II"/>
    <property type="match status" value="1"/>
</dbReference>
<dbReference type="InterPro" id="IPR016461">
    <property type="entry name" value="COMT-like"/>
</dbReference>
<dbReference type="Gene3D" id="3.40.50.150">
    <property type="entry name" value="Vaccinia Virus protein VP39"/>
    <property type="match status" value="1"/>
</dbReference>
<dbReference type="SUPFAM" id="SSF46785">
    <property type="entry name" value="Winged helix' DNA-binding domain"/>
    <property type="match status" value="1"/>
</dbReference>
<dbReference type="PANTHER" id="PTHR11746">
    <property type="entry name" value="O-METHYLTRANSFERASE"/>
    <property type="match status" value="1"/>
</dbReference>
<evidence type="ECO:0000256" key="2">
    <source>
        <dbReference type="ARBA" id="ARBA00022679"/>
    </source>
</evidence>
<keyword evidence="8" id="KW-1185">Reference proteome</keyword>
<accession>A0AAE2ZRW9</accession>
<dbReference type="GO" id="GO:0008171">
    <property type="term" value="F:O-methyltransferase activity"/>
    <property type="evidence" value="ECO:0007669"/>
    <property type="project" value="InterPro"/>
</dbReference>
<proteinExistence type="predicted"/>
<keyword evidence="1 7" id="KW-0489">Methyltransferase</keyword>
<dbReference type="Gene3D" id="1.10.10.10">
    <property type="entry name" value="Winged helix-like DNA-binding domain superfamily/Winged helix DNA-binding domain"/>
    <property type="match status" value="1"/>
</dbReference>
<dbReference type="AlphaFoldDB" id="A0AAE2ZRW9"/>
<evidence type="ECO:0000259" key="6">
    <source>
        <dbReference type="Pfam" id="PF08100"/>
    </source>
</evidence>
<dbReference type="SUPFAM" id="SSF53335">
    <property type="entry name" value="S-adenosyl-L-methionine-dependent methyltransferases"/>
    <property type="match status" value="1"/>
</dbReference>
<evidence type="ECO:0000313" key="7">
    <source>
        <dbReference type="EMBL" id="MBW8639841.1"/>
    </source>
</evidence>
<name>A0AAE2ZRW9_9HYPH</name>
<dbReference type="Pfam" id="PF08100">
    <property type="entry name" value="Dimerisation"/>
    <property type="match status" value="1"/>
</dbReference>
<dbReference type="InterPro" id="IPR036388">
    <property type="entry name" value="WH-like_DNA-bd_sf"/>
</dbReference>
<evidence type="ECO:0000256" key="1">
    <source>
        <dbReference type="ARBA" id="ARBA00022603"/>
    </source>
</evidence>
<feature type="domain" description="O-methyltransferase C-terminal" evidence="5">
    <location>
        <begin position="112"/>
        <end position="323"/>
    </location>
</feature>
<dbReference type="InterPro" id="IPR012967">
    <property type="entry name" value="COMT_dimerisation"/>
</dbReference>
<evidence type="ECO:0000259" key="5">
    <source>
        <dbReference type="Pfam" id="PF00891"/>
    </source>
</evidence>
<comment type="caution">
    <text evidence="7">The sequence shown here is derived from an EMBL/GenBank/DDBJ whole genome shotgun (WGS) entry which is preliminary data.</text>
</comment>
<dbReference type="GO" id="GO:0046983">
    <property type="term" value="F:protein dimerization activity"/>
    <property type="evidence" value="ECO:0007669"/>
    <property type="project" value="InterPro"/>
</dbReference>
<evidence type="ECO:0000313" key="8">
    <source>
        <dbReference type="Proteomes" id="UP001196509"/>
    </source>
</evidence>
<keyword evidence="3" id="KW-0949">S-adenosyl-L-methionine</keyword>